<keyword evidence="2" id="KW-0813">Transport</keyword>
<dbReference type="PANTHER" id="PTHR47823">
    <property type="entry name" value="ION_TRANS DOMAIN-CONTAINING PROTEIN"/>
    <property type="match status" value="1"/>
</dbReference>
<accession>A0A7S0E537</accession>
<comment type="subcellular location">
    <subcellularLocation>
        <location evidence="1">Membrane</location>
        <topology evidence="1">Multi-pass membrane protein</topology>
    </subcellularLocation>
</comment>
<dbReference type="InterPro" id="IPR018490">
    <property type="entry name" value="cNMP-bd_dom_sf"/>
</dbReference>
<dbReference type="PROSITE" id="PS50042">
    <property type="entry name" value="CNMP_BINDING_3"/>
    <property type="match status" value="1"/>
</dbReference>
<feature type="transmembrane region" description="Helical" evidence="9">
    <location>
        <begin position="338"/>
        <end position="363"/>
    </location>
</feature>
<dbReference type="InterPro" id="IPR003938">
    <property type="entry name" value="K_chnl_volt-dep_EAG/ELK/ERG"/>
</dbReference>
<evidence type="ECO:0000256" key="4">
    <source>
        <dbReference type="ARBA" id="ARBA00022989"/>
    </source>
</evidence>
<feature type="transmembrane region" description="Helical" evidence="9">
    <location>
        <begin position="140"/>
        <end position="159"/>
    </location>
</feature>
<feature type="transmembrane region" description="Helical" evidence="9">
    <location>
        <begin position="260"/>
        <end position="278"/>
    </location>
</feature>
<keyword evidence="6 9" id="KW-0472">Membrane</keyword>
<keyword evidence="4 9" id="KW-1133">Transmembrane helix</keyword>
<dbReference type="Gene3D" id="2.60.120.10">
    <property type="entry name" value="Jelly Rolls"/>
    <property type="match status" value="1"/>
</dbReference>
<keyword evidence="5" id="KW-0406">Ion transport</keyword>
<evidence type="ECO:0000313" key="11">
    <source>
        <dbReference type="EMBL" id="CAD8473921.1"/>
    </source>
</evidence>
<keyword evidence="3 9" id="KW-0812">Transmembrane</keyword>
<evidence type="ECO:0000256" key="2">
    <source>
        <dbReference type="ARBA" id="ARBA00022448"/>
    </source>
</evidence>
<dbReference type="AlphaFoldDB" id="A0A7S0E537"/>
<protein>
    <recommendedName>
        <fullName evidence="10">Cyclic nucleotide-binding domain-containing protein</fullName>
    </recommendedName>
</protein>
<evidence type="ECO:0000256" key="6">
    <source>
        <dbReference type="ARBA" id="ARBA00023136"/>
    </source>
</evidence>
<name>A0A7S0E537_9CRYP</name>
<dbReference type="SUPFAM" id="SSF51206">
    <property type="entry name" value="cAMP-binding domain-like"/>
    <property type="match status" value="1"/>
</dbReference>
<proteinExistence type="predicted"/>
<dbReference type="GO" id="GO:0016020">
    <property type="term" value="C:membrane"/>
    <property type="evidence" value="ECO:0007669"/>
    <property type="project" value="UniProtKB-SubCell"/>
</dbReference>
<feature type="transmembrane region" description="Helical" evidence="9">
    <location>
        <begin position="299"/>
        <end position="318"/>
    </location>
</feature>
<reference evidence="11" key="1">
    <citation type="submission" date="2021-01" db="EMBL/GenBank/DDBJ databases">
        <authorList>
            <person name="Corre E."/>
            <person name="Pelletier E."/>
            <person name="Niang G."/>
            <person name="Scheremetjew M."/>
            <person name="Finn R."/>
            <person name="Kale V."/>
            <person name="Holt S."/>
            <person name="Cochrane G."/>
            <person name="Meng A."/>
            <person name="Brown T."/>
            <person name="Cohen L."/>
        </authorList>
    </citation>
    <scope>NUCLEOTIDE SEQUENCE</scope>
    <source>
        <strain evidence="11">CCMP325</strain>
    </source>
</reference>
<dbReference type="SUPFAM" id="SSF81324">
    <property type="entry name" value="Voltage-gated potassium channels"/>
    <property type="match status" value="1"/>
</dbReference>
<dbReference type="CDD" id="cd00038">
    <property type="entry name" value="CAP_ED"/>
    <property type="match status" value="1"/>
</dbReference>
<dbReference type="EMBL" id="HBEO01007083">
    <property type="protein sequence ID" value="CAD8473921.1"/>
    <property type="molecule type" value="Transcribed_RNA"/>
</dbReference>
<evidence type="ECO:0000256" key="8">
    <source>
        <dbReference type="SAM" id="MobiDB-lite"/>
    </source>
</evidence>
<keyword evidence="7" id="KW-0407">Ion channel</keyword>
<feature type="transmembrane region" description="Helical" evidence="9">
    <location>
        <begin position="107"/>
        <end position="128"/>
    </location>
</feature>
<dbReference type="Pfam" id="PF00520">
    <property type="entry name" value="Ion_trans"/>
    <property type="match status" value="1"/>
</dbReference>
<dbReference type="InterPro" id="IPR005821">
    <property type="entry name" value="Ion_trans_dom"/>
</dbReference>
<evidence type="ECO:0000256" key="5">
    <source>
        <dbReference type="ARBA" id="ARBA00023065"/>
    </source>
</evidence>
<evidence type="ECO:0000256" key="3">
    <source>
        <dbReference type="ARBA" id="ARBA00022692"/>
    </source>
</evidence>
<dbReference type="PANTHER" id="PTHR47823:SF9">
    <property type="entry name" value="CHROMOSOME UNDETERMINED SCAFFOLD_10, WHOLE GENOME SHOTGUN SEQUENCE"/>
    <property type="match status" value="1"/>
</dbReference>
<sequence length="905" mass="101658">MMQQIAVIRHGSKSYPPSDNNGGVNLPRGSYRMQETTKPRAKSKVGVGDQVNEAEERPHALKKWTFSLKAIFSDSSDSSNSSARVERKIWYRVPIHPFSPFSKAWEFVSGCLLLYTTTATPFIIAFYSEQEGYCQHSSTIQLDMLVDIFFMVEIFIQFFTGRVFGGRYLDGYASVAKNYATNGLAVDVMSACPMSWMEYYLVPNVPCDLRTEAEKQNAFIRYLRLIRLLRLLRLLKVLKIFNVLRKLFHFRPNVIRLYKLVFAVCIIGHLSSCAWWFVKIQEGSAVMDKFKLVHNIDRYGSLGSPLGSNYILALYFQMATLCTVGYGDISADEDSERILMTFIMLLGASVFAIIISNMSTLVVSMRGAEGMYLDRCDAIVTYLRSNAFPAKLDKQIGRFYAYKSGSPSQLSEIYATLQGLPTALQSDIKIAIFSPTINALSFCDLGDSSLEIDLKVFLVSNMQIDIFMPGDFISYMNELCDNFHVILHGAAQQFIAAETGQRILVDTLNISNVTGLLELFQDVPCMVDTIALGFVETWSMDALVWKQLLEEFPALVPSMKHVAERRLLTFSGLLEYKHDGRWKLKRRNDVWAHWQAIVHQYYLLCRAKFSHLNGFQERAASRLGHFAMFRTTAAQLDFDFSLGEAVAFLKEMKKKRNEQKEKALDAYLQAEMNKERGGAPGIAAFGEETSSTSQVVGAGIFSSSSESVEVAESNINLVSSIPVQQESTQSLQELLFTLKSYVDWISLKIQESASVELLENQRKRLSARSFIKRSAWRLSHGSFNTKSPVHSKEHDVISTVQSIVNRETSMLDNVGSKLQSMVTICEEIHQRLESMAASQAARSAATDKPLARSSYGPSPPPSTGIITTPLSFEIDRVTKDLTMSTPPRLTDSPKIEAELGFSFMG</sequence>
<dbReference type="InterPro" id="IPR000595">
    <property type="entry name" value="cNMP-bd_dom"/>
</dbReference>
<feature type="domain" description="Cyclic nucleotide-binding" evidence="10">
    <location>
        <begin position="448"/>
        <end position="549"/>
    </location>
</feature>
<organism evidence="11">
    <name type="scientific">Hanusia phi</name>
    <dbReference type="NCBI Taxonomy" id="3032"/>
    <lineage>
        <taxon>Eukaryota</taxon>
        <taxon>Cryptophyceae</taxon>
        <taxon>Pyrenomonadales</taxon>
        <taxon>Geminigeraceae</taxon>
        <taxon>Hanusia</taxon>
    </lineage>
</organism>
<dbReference type="GO" id="GO:0005249">
    <property type="term" value="F:voltage-gated potassium channel activity"/>
    <property type="evidence" value="ECO:0007669"/>
    <property type="project" value="InterPro"/>
</dbReference>
<gene>
    <name evidence="11" type="ORF">HPHI1048_LOCUS4987</name>
</gene>
<dbReference type="Pfam" id="PF00027">
    <property type="entry name" value="cNMP_binding"/>
    <property type="match status" value="1"/>
</dbReference>
<evidence type="ECO:0000259" key="10">
    <source>
        <dbReference type="PROSITE" id="PS50042"/>
    </source>
</evidence>
<evidence type="ECO:0000256" key="9">
    <source>
        <dbReference type="SAM" id="Phobius"/>
    </source>
</evidence>
<dbReference type="InterPro" id="IPR014710">
    <property type="entry name" value="RmlC-like_jellyroll"/>
</dbReference>
<evidence type="ECO:0000256" key="1">
    <source>
        <dbReference type="ARBA" id="ARBA00004141"/>
    </source>
</evidence>
<evidence type="ECO:0000256" key="7">
    <source>
        <dbReference type="ARBA" id="ARBA00023303"/>
    </source>
</evidence>
<dbReference type="PRINTS" id="PR01463">
    <property type="entry name" value="EAGCHANLFMLY"/>
</dbReference>
<dbReference type="Gene3D" id="1.10.287.70">
    <property type="match status" value="1"/>
</dbReference>
<feature type="region of interest" description="Disordered" evidence="8">
    <location>
        <begin position="839"/>
        <end position="866"/>
    </location>
</feature>